<evidence type="ECO:0000313" key="3">
    <source>
        <dbReference type="Proteomes" id="UP000297716"/>
    </source>
</evidence>
<dbReference type="STRING" id="37992.A0A4Z0YRK0"/>
<feature type="compositionally biased region" description="Basic and acidic residues" evidence="1">
    <location>
        <begin position="1"/>
        <end position="16"/>
    </location>
</feature>
<feature type="region of interest" description="Disordered" evidence="1">
    <location>
        <begin position="352"/>
        <end position="384"/>
    </location>
</feature>
<accession>A0A4Z0YRK0</accession>
<dbReference type="AlphaFoldDB" id="A0A4Z0YRK0"/>
<name>A0A4Z0YRK0_9PEZI</name>
<dbReference type="EMBL" id="SKBN01000312">
    <property type="protein sequence ID" value="TGJ79142.1"/>
    <property type="molecule type" value="Genomic_DNA"/>
</dbReference>
<reference evidence="2 3" key="1">
    <citation type="submission" date="2019-03" db="EMBL/GenBank/DDBJ databases">
        <title>Draft genome sequence of Xylaria hypoxylon DSM 108379, a ubiquitous saprotrophic-parasitic fungi on hardwood.</title>
        <authorList>
            <person name="Buettner E."/>
            <person name="Leonhardt S."/>
            <person name="Gebauer A.M."/>
            <person name="Liers C."/>
            <person name="Hofrichter M."/>
            <person name="Kellner H."/>
        </authorList>
    </citation>
    <scope>NUCLEOTIDE SEQUENCE [LARGE SCALE GENOMIC DNA]</scope>
    <source>
        <strain evidence="2 3">DSM 108379</strain>
    </source>
</reference>
<evidence type="ECO:0000313" key="2">
    <source>
        <dbReference type="EMBL" id="TGJ79142.1"/>
    </source>
</evidence>
<organism evidence="2 3">
    <name type="scientific">Xylaria hypoxylon</name>
    <dbReference type="NCBI Taxonomy" id="37992"/>
    <lineage>
        <taxon>Eukaryota</taxon>
        <taxon>Fungi</taxon>
        <taxon>Dikarya</taxon>
        <taxon>Ascomycota</taxon>
        <taxon>Pezizomycotina</taxon>
        <taxon>Sordariomycetes</taxon>
        <taxon>Xylariomycetidae</taxon>
        <taxon>Xylariales</taxon>
        <taxon>Xylariaceae</taxon>
        <taxon>Xylaria</taxon>
    </lineage>
</organism>
<proteinExistence type="predicted"/>
<protein>
    <submittedName>
        <fullName evidence="2">Uncharacterized protein</fullName>
    </submittedName>
</protein>
<comment type="caution">
    <text evidence="2">The sequence shown here is derived from an EMBL/GenBank/DDBJ whole genome shotgun (WGS) entry which is preliminary data.</text>
</comment>
<dbReference type="OrthoDB" id="5421765at2759"/>
<evidence type="ECO:0000256" key="1">
    <source>
        <dbReference type="SAM" id="MobiDB-lite"/>
    </source>
</evidence>
<gene>
    <name evidence="2" type="ORF">E0Z10_g9627</name>
</gene>
<dbReference type="Proteomes" id="UP000297716">
    <property type="component" value="Unassembled WGS sequence"/>
</dbReference>
<feature type="region of interest" description="Disordered" evidence="1">
    <location>
        <begin position="1"/>
        <end position="26"/>
    </location>
</feature>
<sequence>MGNARSKLEPFADASKKPLQSESQSAVTIPRFDTDFLLEPPDETSIKRSWIQLSNLIDAHVENYYNPSDHLGLNRESIVSGLRICHIIREPREAEELAELLQIPRHRKLGLRVCIARAVLSSIDFYGLPEDTSLDRNIVELLGRFNQLRPNPSPEEEAALSHWRMITAFFLAPGSKDLREARLPYVDHLTRFLAKFRPASDISDTDAESRNWTGSLNVIAQQGIDIGEKLFCHPSIWFFEWHVESIDGHPFVNYRENPKQHTDEIEVSTRGLSPIVLFPALVETLGGDGSRKKERFNVAQAADIGPGLIFLQGEIIPLSIVLSHRYASPAASATTHARSTIATITNAARHGVEYEASSSSRRRRDISSNMPSGAPPPSPPSKGMLTYSLTRGGQDGLELYSVVHIRSKPPAQAVSFADHLLAQPAWGEGDTNDDTAEHP</sequence>
<keyword evidence="3" id="KW-1185">Reference proteome</keyword>